<organism evidence="1 2">
    <name type="scientific">Actinobacillus equuli subsp. equuli</name>
    <dbReference type="NCBI Taxonomy" id="202947"/>
    <lineage>
        <taxon>Bacteria</taxon>
        <taxon>Pseudomonadati</taxon>
        <taxon>Pseudomonadota</taxon>
        <taxon>Gammaproteobacteria</taxon>
        <taxon>Pasteurellales</taxon>
        <taxon>Pasteurellaceae</taxon>
        <taxon>Actinobacillus</taxon>
    </lineage>
</organism>
<evidence type="ECO:0000313" key="1">
    <source>
        <dbReference type="EMBL" id="MDE8035791.1"/>
    </source>
</evidence>
<name>A0A9X4G738_ACTEU</name>
<accession>A0A9X4G738</accession>
<reference evidence="1" key="1">
    <citation type="submission" date="2022-11" db="EMBL/GenBank/DDBJ databases">
        <authorList>
            <person name="Kamali M."/>
            <person name="Peak L."/>
            <person name="Go Y.Y."/>
            <person name="Balasuriya U.B.R."/>
            <person name="Carossino M."/>
        </authorList>
    </citation>
    <scope>NUCLEOTIDE SEQUENCE</scope>
    <source>
        <strain evidence="1">4524</strain>
    </source>
</reference>
<sequence>SYENDRWQKEMSTYATGLNDLGGAFDMLTSAVEQSAGKQSAAYKAMFAVSKAFAIAEATVKLSQAVAQAMADTTALTPAQKFANMAAVAAAGANVISQITSVGFSSGGYTGDGGKYTPAGIVHRGEYVITKEATARLGKGYLDYLNYGTRRGFSNGGGVSVPSVNYSGFTGGGNNISVKVINNGEPVNATVNSQQNGNELEITVELLKKMDQIADQRYRTNQLKDMRNGGVLSR</sequence>
<dbReference type="EMBL" id="JAPHVQ010000027">
    <property type="protein sequence ID" value="MDE8035791.1"/>
    <property type="molecule type" value="Genomic_DNA"/>
</dbReference>
<gene>
    <name evidence="1" type="ORF">OQ257_11575</name>
</gene>
<dbReference type="Proteomes" id="UP001142444">
    <property type="component" value="Unassembled WGS sequence"/>
</dbReference>
<feature type="non-terminal residue" evidence="1">
    <location>
        <position position="1"/>
    </location>
</feature>
<protein>
    <submittedName>
        <fullName evidence="1">Phage tail tape measure protein</fullName>
    </submittedName>
</protein>
<evidence type="ECO:0000313" key="2">
    <source>
        <dbReference type="Proteomes" id="UP001142444"/>
    </source>
</evidence>
<proteinExistence type="predicted"/>
<comment type="caution">
    <text evidence="1">The sequence shown here is derived from an EMBL/GenBank/DDBJ whole genome shotgun (WGS) entry which is preliminary data.</text>
</comment>
<dbReference type="AlphaFoldDB" id="A0A9X4G738"/>
<keyword evidence="2" id="KW-1185">Reference proteome</keyword>
<reference evidence="1" key="2">
    <citation type="journal article" date="2023" name="Pathogens">
        <title>Pathological Features and Genomic Characterization of an Actinobacillus equuli subsp. equuli Bearing Unique Virulence-Associated Genes from an Adult Horse with Pleuropneumonia.</title>
        <authorList>
            <person name="Kamali M."/>
            <person name="Carossino M."/>
            <person name="Del Piero F."/>
            <person name="Peak L."/>
            <person name="Mitchell M.S."/>
            <person name="Willette J."/>
            <person name="Baker R."/>
            <person name="Li F."/>
            <person name="Kenez A."/>
            <person name="Balasuriya U.B.R."/>
            <person name="Go Y.Y."/>
        </authorList>
    </citation>
    <scope>NUCLEOTIDE SEQUENCE</scope>
    <source>
        <strain evidence="1">4524</strain>
    </source>
</reference>